<feature type="transmembrane region" description="Helical" evidence="1">
    <location>
        <begin position="319"/>
        <end position="337"/>
    </location>
</feature>
<accession>A0ABN0TE32</accession>
<feature type="transmembrane region" description="Helical" evidence="1">
    <location>
        <begin position="418"/>
        <end position="438"/>
    </location>
</feature>
<feature type="transmembrane region" description="Helical" evidence="1">
    <location>
        <begin position="98"/>
        <end position="118"/>
    </location>
</feature>
<dbReference type="RefSeq" id="WP_344646679.1">
    <property type="nucleotide sequence ID" value="NZ_BAAAGX010000001.1"/>
</dbReference>
<keyword evidence="3" id="KW-1185">Reference proteome</keyword>
<feature type="transmembrane region" description="Helical" evidence="1">
    <location>
        <begin position="484"/>
        <end position="503"/>
    </location>
</feature>
<keyword evidence="1" id="KW-0472">Membrane</keyword>
<feature type="transmembrane region" description="Helical" evidence="1">
    <location>
        <begin position="260"/>
        <end position="280"/>
    </location>
</feature>
<reference evidence="2 3" key="1">
    <citation type="journal article" date="2019" name="Int. J. Syst. Evol. Microbiol.">
        <title>The Global Catalogue of Microorganisms (GCM) 10K type strain sequencing project: providing services to taxonomists for standard genome sequencing and annotation.</title>
        <authorList>
            <consortium name="The Broad Institute Genomics Platform"/>
            <consortium name="The Broad Institute Genome Sequencing Center for Infectious Disease"/>
            <person name="Wu L."/>
            <person name="Ma J."/>
        </authorList>
    </citation>
    <scope>NUCLEOTIDE SEQUENCE [LARGE SCALE GENOMIC DNA]</scope>
    <source>
        <strain evidence="2 3">JCM 10425</strain>
    </source>
</reference>
<organism evidence="2 3">
    <name type="scientific">Cryptosporangium japonicum</name>
    <dbReference type="NCBI Taxonomy" id="80872"/>
    <lineage>
        <taxon>Bacteria</taxon>
        <taxon>Bacillati</taxon>
        <taxon>Actinomycetota</taxon>
        <taxon>Actinomycetes</taxon>
        <taxon>Cryptosporangiales</taxon>
        <taxon>Cryptosporangiaceae</taxon>
        <taxon>Cryptosporangium</taxon>
    </lineage>
</organism>
<protein>
    <submittedName>
        <fullName evidence="2">Exporter of polyketide antibiotics</fullName>
    </submittedName>
</protein>
<evidence type="ECO:0000313" key="2">
    <source>
        <dbReference type="EMBL" id="GAA0219333.1"/>
    </source>
</evidence>
<feature type="transmembrane region" description="Helical" evidence="1">
    <location>
        <begin position="367"/>
        <end position="389"/>
    </location>
</feature>
<evidence type="ECO:0000256" key="1">
    <source>
        <dbReference type="SAM" id="Phobius"/>
    </source>
</evidence>
<keyword evidence="1" id="KW-1133">Transmembrane helix</keyword>
<name>A0ABN0TE32_9ACTN</name>
<gene>
    <name evidence="2" type="ORF">GCM10009539_00850</name>
</gene>
<feature type="transmembrane region" description="Helical" evidence="1">
    <location>
        <begin position="528"/>
        <end position="549"/>
    </location>
</feature>
<keyword evidence="1" id="KW-0812">Transmembrane</keyword>
<feature type="transmembrane region" description="Helical" evidence="1">
    <location>
        <begin position="209"/>
        <end position="227"/>
    </location>
</feature>
<evidence type="ECO:0000313" key="3">
    <source>
        <dbReference type="Proteomes" id="UP001500967"/>
    </source>
</evidence>
<feature type="transmembrane region" description="Helical" evidence="1">
    <location>
        <begin position="458"/>
        <end position="477"/>
    </location>
</feature>
<feature type="transmembrane region" description="Helical" evidence="1">
    <location>
        <begin position="38"/>
        <end position="56"/>
    </location>
</feature>
<dbReference type="EMBL" id="BAAAGX010000001">
    <property type="protein sequence ID" value="GAA0219333.1"/>
    <property type="molecule type" value="Genomic_DNA"/>
</dbReference>
<proteinExistence type="predicted"/>
<feature type="transmembrane region" description="Helical" evidence="1">
    <location>
        <begin position="148"/>
        <end position="173"/>
    </location>
</feature>
<sequence length="555" mass="56664">MTAVLATRTRTPAAAKGGEFTGTASLLRLALRRDRVRATAWVLGVAVFVYSQAAPLKNLYPTQADLDDLARAYGSGVNPGLVAITGPPRALNTYGGATAWQVLTFAAVLLALMSYLLVLRHTRAEEETGRSDLLDAAPVGRYARLAAALLHVGLLNALILVLGLAALLSVGGIPFGGSLALMAACVSVGLVFAAVGAVAAQLTEHARSAGGIAGAVLGAAFLLRAAGDSAAVNGSSGRWLSWLSPIGWAEEVRPYAGDRWAVLLVPAVAVGLLLVAVGVLRARRDAGAGVVRSRPGPAGAPSTLSGPLGLAWRLQRGSILGWAIGAAIGGAVFGGLAQDMVTAANDDPNTAEMLREYTGAGGSLADVYLGMIYLVMGMVVAGYAVAAALRLRTEEESHRAEPVLATAVSRVRWAGAHVVWVVVGSAVILASSGLLAGLAHGLRTDAVGTEVSRQLGAALAQLPAVLVLAAVAVALFGVAPRFTLLSWAVLLLAIVIGQFGEILRLPSAVMDLSPFTHLPKLPGADVTATPYLGLLTLSAALTAAGLAGFRRRDLG</sequence>
<dbReference type="Proteomes" id="UP001500967">
    <property type="component" value="Unassembled WGS sequence"/>
</dbReference>
<feature type="transmembrane region" description="Helical" evidence="1">
    <location>
        <begin position="179"/>
        <end position="202"/>
    </location>
</feature>
<comment type="caution">
    <text evidence="2">The sequence shown here is derived from an EMBL/GenBank/DDBJ whole genome shotgun (WGS) entry which is preliminary data.</text>
</comment>